<dbReference type="AlphaFoldDB" id="A0A2M8P227"/>
<comment type="similarity">
    <text evidence="2 9">Belongs to the TRAFAC class OBG-HflX-like GTPase superfamily. OBG GTPase family.</text>
</comment>
<dbReference type="GO" id="GO:0005525">
    <property type="term" value="F:GTP binding"/>
    <property type="evidence" value="ECO:0007669"/>
    <property type="project" value="UniProtKB-UniRule"/>
</dbReference>
<dbReference type="InterPro" id="IPR027417">
    <property type="entry name" value="P-loop_NTPase"/>
</dbReference>
<dbReference type="InterPro" id="IPR006074">
    <property type="entry name" value="GTP1-OBG_CS"/>
</dbReference>
<dbReference type="InterPro" id="IPR014100">
    <property type="entry name" value="GTP-bd_Obg/CgtA"/>
</dbReference>
<evidence type="ECO:0000256" key="9">
    <source>
        <dbReference type="HAMAP-Rule" id="MF_01454"/>
    </source>
</evidence>
<name>A0A2M8P227_9CHLR</name>
<gene>
    <name evidence="9" type="primary">obg</name>
    <name evidence="14" type="ORF">CUN51_04405</name>
</gene>
<dbReference type="PRINTS" id="PR00326">
    <property type="entry name" value="GTP1OBG"/>
</dbReference>
<dbReference type="InterPro" id="IPR015349">
    <property type="entry name" value="OCT_dom"/>
</dbReference>
<evidence type="ECO:0000256" key="1">
    <source>
        <dbReference type="ARBA" id="ARBA00001946"/>
    </source>
</evidence>
<evidence type="ECO:0000256" key="2">
    <source>
        <dbReference type="ARBA" id="ARBA00007699"/>
    </source>
</evidence>
<dbReference type="InterPro" id="IPR045086">
    <property type="entry name" value="OBG_GTPase"/>
</dbReference>
<feature type="binding site" evidence="9">
    <location>
        <begin position="211"/>
        <end position="214"/>
    </location>
    <ligand>
        <name>GTP</name>
        <dbReference type="ChEBI" id="CHEBI:37565"/>
    </ligand>
</feature>
<evidence type="ECO:0000256" key="5">
    <source>
        <dbReference type="ARBA" id="ARBA00022741"/>
    </source>
</evidence>
<comment type="cofactor">
    <cofactor evidence="1 9">
        <name>Mg(2+)</name>
        <dbReference type="ChEBI" id="CHEBI:18420"/>
    </cofactor>
</comment>
<keyword evidence="8 9" id="KW-0342">GTP-binding</keyword>
<dbReference type="Proteomes" id="UP000228921">
    <property type="component" value="Unassembled WGS sequence"/>
</dbReference>
<dbReference type="InterPro" id="IPR006169">
    <property type="entry name" value="GTP1_OBG_dom"/>
</dbReference>
<evidence type="ECO:0000256" key="6">
    <source>
        <dbReference type="ARBA" id="ARBA00022801"/>
    </source>
</evidence>
<dbReference type="SUPFAM" id="SSF102741">
    <property type="entry name" value="Obg GTP-binding protein C-terminal domain"/>
    <property type="match status" value="1"/>
</dbReference>
<feature type="domain" description="OCT" evidence="12">
    <location>
        <begin position="343"/>
        <end position="421"/>
    </location>
</feature>
<dbReference type="Pfam" id="PF01926">
    <property type="entry name" value="MMR_HSR1"/>
    <property type="match status" value="1"/>
</dbReference>
<dbReference type="Gene3D" id="3.40.50.300">
    <property type="entry name" value="P-loop containing nucleotide triphosphate hydrolases"/>
    <property type="match status" value="1"/>
</dbReference>
<evidence type="ECO:0000313" key="15">
    <source>
        <dbReference type="Proteomes" id="UP000228921"/>
    </source>
</evidence>
<dbReference type="PANTHER" id="PTHR11702">
    <property type="entry name" value="DEVELOPMENTALLY REGULATED GTP-BINDING PROTEIN-RELATED"/>
    <property type="match status" value="1"/>
</dbReference>
<comment type="function">
    <text evidence="9">An essential GTPase which binds GTP, GDP and possibly (p)ppGpp with moderate affinity, with high nucleotide exchange rates and a fairly low GTP hydrolysis rate. Plays a role in control of the cell cycle, stress response, ribosome biogenesis and in those bacteria that undergo differentiation, in morphogenesis control.</text>
</comment>
<dbReference type="GO" id="GO:0000287">
    <property type="term" value="F:magnesium ion binding"/>
    <property type="evidence" value="ECO:0007669"/>
    <property type="project" value="InterPro"/>
</dbReference>
<dbReference type="Gene3D" id="2.70.210.12">
    <property type="entry name" value="GTP1/OBG domain"/>
    <property type="match status" value="1"/>
</dbReference>
<keyword evidence="6 9" id="KW-0378">Hydrolase</keyword>
<dbReference type="NCBIfam" id="NF008954">
    <property type="entry name" value="PRK12296.1"/>
    <property type="match status" value="1"/>
</dbReference>
<feature type="binding site" evidence="9">
    <location>
        <begin position="165"/>
        <end position="172"/>
    </location>
    <ligand>
        <name>GTP</name>
        <dbReference type="ChEBI" id="CHEBI:37565"/>
    </ligand>
</feature>
<evidence type="ECO:0000256" key="4">
    <source>
        <dbReference type="ARBA" id="ARBA00022723"/>
    </source>
</evidence>
<evidence type="ECO:0000256" key="8">
    <source>
        <dbReference type="ARBA" id="ARBA00023134"/>
    </source>
</evidence>
<dbReference type="NCBIfam" id="TIGR02729">
    <property type="entry name" value="Obg_CgtA"/>
    <property type="match status" value="1"/>
</dbReference>
<proteinExistence type="inferred from homology"/>
<dbReference type="SUPFAM" id="SSF82051">
    <property type="entry name" value="Obg GTP-binding protein N-terminal domain"/>
    <property type="match status" value="1"/>
</dbReference>
<evidence type="ECO:0000313" key="14">
    <source>
        <dbReference type="EMBL" id="PJF31577.1"/>
    </source>
</evidence>
<dbReference type="NCBIfam" id="TIGR03595">
    <property type="entry name" value="Obg_CgtA_exten"/>
    <property type="match status" value="1"/>
</dbReference>
<dbReference type="EMBL" id="PGTK01000003">
    <property type="protein sequence ID" value="PJF31577.1"/>
    <property type="molecule type" value="Genomic_DNA"/>
</dbReference>
<dbReference type="SUPFAM" id="SSF52540">
    <property type="entry name" value="P-loop containing nucleoside triphosphate hydrolases"/>
    <property type="match status" value="1"/>
</dbReference>
<feature type="binding site" evidence="9">
    <location>
        <begin position="190"/>
        <end position="194"/>
    </location>
    <ligand>
        <name>GTP</name>
        <dbReference type="ChEBI" id="CHEBI:37565"/>
    </ligand>
</feature>
<evidence type="ECO:0000259" key="13">
    <source>
        <dbReference type="PROSITE" id="PS51883"/>
    </source>
</evidence>
<keyword evidence="5 9" id="KW-0547">Nucleotide-binding</keyword>
<dbReference type="FunFam" id="2.70.210.12:FF:000001">
    <property type="entry name" value="GTPase Obg"/>
    <property type="match status" value="1"/>
</dbReference>
<feature type="binding site" evidence="9">
    <location>
        <position position="172"/>
    </location>
    <ligand>
        <name>Mg(2+)</name>
        <dbReference type="ChEBI" id="CHEBI:18420"/>
    </ligand>
</feature>
<dbReference type="InterPro" id="IPR036346">
    <property type="entry name" value="GTP-bd_prot_GTP1/OBG_C_sf"/>
</dbReference>
<comment type="subunit">
    <text evidence="9">Monomer.</text>
</comment>
<dbReference type="EC" id="3.6.5.-" evidence="9"/>
<feature type="binding site" evidence="9">
    <location>
        <begin position="307"/>
        <end position="309"/>
    </location>
    <ligand>
        <name>GTP</name>
        <dbReference type="ChEBI" id="CHEBI:37565"/>
    </ligand>
</feature>
<keyword evidence="4 9" id="KW-0479">Metal-binding</keyword>
<dbReference type="Pfam" id="PF09269">
    <property type="entry name" value="DUF1967"/>
    <property type="match status" value="1"/>
</dbReference>
<dbReference type="PROSITE" id="PS00905">
    <property type="entry name" value="GTP1_OBG"/>
    <property type="match status" value="1"/>
</dbReference>
<sequence>MFFDEAVIHVRSGDGGDGIVHFRREKYVPRGGPDGGDGGRGGDVVLVATRHMNTLYNFSRTRKFIAQNGKNGGPFNRSGASAPPLRIEVPLGTVVRDAHTGAIIADLVEHGQAVVVAKGGRGGRGNQHFATSTNQAPRMAEKGEPGEARDLRLELRLIADVGIVGVPNAGKSTLLSVVSNAKPKIAPYPFTTLEPNLGVVVVGDRDIVFADIPGLIEGAHMGVGLGHAFLRHVQRTRLLIHLLNGESENPLADFNQINAELALFDPELAHKPQIVALNKLDLPQAQAHWESVRRELERRGYTVMAISAATGSGVRELVNRVAAELDKLPAQTRTFDQTPTYTLEDEARMAFTLTRGENGEYIVRGEAIERAAAMTYWEFDESVARFQRILETLGITQALEAAGVQVGDTVFIGDYELEWGE</sequence>
<evidence type="ECO:0000259" key="11">
    <source>
        <dbReference type="PROSITE" id="PS51710"/>
    </source>
</evidence>
<keyword evidence="7 9" id="KW-0460">Magnesium</keyword>
<dbReference type="PANTHER" id="PTHR11702:SF31">
    <property type="entry name" value="MITOCHONDRIAL RIBOSOME-ASSOCIATED GTPASE 2"/>
    <property type="match status" value="1"/>
</dbReference>
<dbReference type="PROSITE" id="PS51883">
    <property type="entry name" value="OBG"/>
    <property type="match status" value="1"/>
</dbReference>
<dbReference type="Gene3D" id="3.30.300.350">
    <property type="entry name" value="GTP-binding protein OBG, C-terminal domain"/>
    <property type="match status" value="1"/>
</dbReference>
<feature type="domain" description="Obg" evidence="13">
    <location>
        <begin position="1"/>
        <end position="158"/>
    </location>
</feature>
<dbReference type="GO" id="GO:0003924">
    <property type="term" value="F:GTPase activity"/>
    <property type="evidence" value="ECO:0007669"/>
    <property type="project" value="UniProtKB-UniRule"/>
</dbReference>
<dbReference type="InterPro" id="IPR036726">
    <property type="entry name" value="GTP1_OBG_dom_sf"/>
</dbReference>
<dbReference type="InterPro" id="IPR006073">
    <property type="entry name" value="GTP-bd"/>
</dbReference>
<reference evidence="14 15" key="1">
    <citation type="submission" date="2017-11" db="EMBL/GenBank/DDBJ databases">
        <title>Evolution of Phototrophy in the Chloroflexi Phylum Driven by Horizontal Gene Transfer.</title>
        <authorList>
            <person name="Ward L.M."/>
            <person name="Hemp J."/>
            <person name="Shih P.M."/>
            <person name="Mcglynn S.E."/>
            <person name="Fischer W."/>
        </authorList>
    </citation>
    <scope>NUCLEOTIDE SEQUENCE [LARGE SCALE GENOMIC DNA]</scope>
    <source>
        <strain evidence="14">CP2_2F</strain>
    </source>
</reference>
<comment type="caution">
    <text evidence="14">The sequence shown here is derived from an EMBL/GenBank/DDBJ whole genome shotgun (WGS) entry which is preliminary data.</text>
</comment>
<evidence type="ECO:0000256" key="7">
    <source>
        <dbReference type="ARBA" id="ARBA00022842"/>
    </source>
</evidence>
<accession>A0A2M8P227</accession>
<dbReference type="Pfam" id="PF01018">
    <property type="entry name" value="GTP1_OBG"/>
    <property type="match status" value="1"/>
</dbReference>
<dbReference type="PROSITE" id="PS51881">
    <property type="entry name" value="OCT"/>
    <property type="match status" value="1"/>
</dbReference>
<feature type="domain" description="OBG-type G" evidence="11">
    <location>
        <begin position="159"/>
        <end position="326"/>
    </location>
</feature>
<dbReference type="InterPro" id="IPR031167">
    <property type="entry name" value="G_OBG"/>
</dbReference>
<dbReference type="CDD" id="cd01898">
    <property type="entry name" value="Obg"/>
    <property type="match status" value="1"/>
</dbReference>
<dbReference type="PROSITE" id="PS51710">
    <property type="entry name" value="G_OBG"/>
    <property type="match status" value="1"/>
</dbReference>
<protein>
    <recommendedName>
        <fullName evidence="9">GTPase Obg</fullName>
        <ecNumber evidence="9">3.6.5.-</ecNumber>
    </recommendedName>
    <alternativeName>
        <fullName evidence="9">GTP-binding protein Obg</fullName>
    </alternativeName>
</protein>
<dbReference type="HAMAP" id="MF_01454">
    <property type="entry name" value="GTPase_Obg"/>
    <property type="match status" value="1"/>
</dbReference>
<feature type="region of interest" description="Disordered" evidence="10">
    <location>
        <begin position="119"/>
        <end position="142"/>
    </location>
</feature>
<dbReference type="GO" id="GO:0005737">
    <property type="term" value="C:cytoplasm"/>
    <property type="evidence" value="ECO:0007669"/>
    <property type="project" value="UniProtKB-SubCell"/>
</dbReference>
<dbReference type="GO" id="GO:0042254">
    <property type="term" value="P:ribosome biogenesis"/>
    <property type="evidence" value="ECO:0007669"/>
    <property type="project" value="UniProtKB-UniRule"/>
</dbReference>
<organism evidence="14 15">
    <name type="scientific">Candidatus Thermofonsia Clade 1 bacterium</name>
    <dbReference type="NCBI Taxonomy" id="2364210"/>
    <lineage>
        <taxon>Bacteria</taxon>
        <taxon>Bacillati</taxon>
        <taxon>Chloroflexota</taxon>
        <taxon>Candidatus Thermofontia</taxon>
        <taxon>Candidatus Thermofonsia Clade 1</taxon>
    </lineage>
</organism>
<feature type="binding site" evidence="9">
    <location>
        <begin position="278"/>
        <end position="281"/>
    </location>
    <ligand>
        <name>GTP</name>
        <dbReference type="ChEBI" id="CHEBI:37565"/>
    </ligand>
</feature>
<feature type="binding site" evidence="9">
    <location>
        <position position="192"/>
    </location>
    <ligand>
        <name>Mg(2+)</name>
        <dbReference type="ChEBI" id="CHEBI:18420"/>
    </ligand>
</feature>
<evidence type="ECO:0000256" key="3">
    <source>
        <dbReference type="ARBA" id="ARBA00022490"/>
    </source>
</evidence>
<dbReference type="NCBIfam" id="NF008956">
    <property type="entry name" value="PRK12299.1"/>
    <property type="match status" value="1"/>
</dbReference>
<evidence type="ECO:0000259" key="12">
    <source>
        <dbReference type="PROSITE" id="PS51881"/>
    </source>
</evidence>
<keyword evidence="3 9" id="KW-0963">Cytoplasm</keyword>
<dbReference type="NCBIfam" id="NF008955">
    <property type="entry name" value="PRK12297.1"/>
    <property type="match status" value="1"/>
</dbReference>
<evidence type="ECO:0000256" key="10">
    <source>
        <dbReference type="SAM" id="MobiDB-lite"/>
    </source>
</evidence>
<comment type="subcellular location">
    <subcellularLocation>
        <location evidence="9">Cytoplasm</location>
    </subcellularLocation>
</comment>